<organism evidence="3 4">
    <name type="scientific">Rhodococcus globerulus</name>
    <dbReference type="NCBI Taxonomy" id="33008"/>
    <lineage>
        <taxon>Bacteria</taxon>
        <taxon>Bacillati</taxon>
        <taxon>Actinomycetota</taxon>
        <taxon>Actinomycetes</taxon>
        <taxon>Mycobacteriales</taxon>
        <taxon>Nocardiaceae</taxon>
        <taxon>Rhodococcus</taxon>
    </lineage>
</organism>
<dbReference type="EMBL" id="JAWLKB010000037">
    <property type="protein sequence ID" value="MDV6271263.1"/>
    <property type="molecule type" value="Genomic_DNA"/>
</dbReference>
<comment type="similarity">
    <text evidence="1">Belongs to the short-chain dehydrogenases/reductases (SDR) family.</text>
</comment>
<dbReference type="PANTHER" id="PTHR43639:SF1">
    <property type="entry name" value="SHORT-CHAIN DEHYDROGENASE_REDUCTASE FAMILY PROTEIN"/>
    <property type="match status" value="1"/>
</dbReference>
<keyword evidence="4" id="KW-1185">Reference proteome</keyword>
<dbReference type="Gene3D" id="3.40.50.720">
    <property type="entry name" value="NAD(P)-binding Rossmann-like Domain"/>
    <property type="match status" value="1"/>
</dbReference>
<evidence type="ECO:0000313" key="3">
    <source>
        <dbReference type="EMBL" id="MDV6271263.1"/>
    </source>
</evidence>
<comment type="caution">
    <text evidence="3">The sequence shown here is derived from an EMBL/GenBank/DDBJ whole genome shotgun (WGS) entry which is preliminary data.</text>
</comment>
<dbReference type="PRINTS" id="PR00080">
    <property type="entry name" value="SDRFAMILY"/>
</dbReference>
<evidence type="ECO:0000256" key="2">
    <source>
        <dbReference type="ARBA" id="ARBA00023002"/>
    </source>
</evidence>
<dbReference type="InterPro" id="IPR036291">
    <property type="entry name" value="NAD(P)-bd_dom_sf"/>
</dbReference>
<sequence length="249" mass="25524">MDLSLENRRVLITGAATGIGAAAVQVLAASGARVVGTFHNTEPDTESAATWIRCDVTDQSSVQQAVAKAVAALGGLDVLIHAAGSWQLGAPGHIDAENIRTMIDVNFSSTVFANQAAYEVMKESGGQIINFGSSEGVSGSAVSATYAAAKAAVHSWTRSVAKMWGADGVTVNALAPAVQTPGADRRLGTMSPEAIKQYEQQLKMVIPLGGKLGNPVSDLGPVLAFLSSDAAKFITGQLLAVDGGLMMIG</sequence>
<dbReference type="InterPro" id="IPR002347">
    <property type="entry name" value="SDR_fam"/>
</dbReference>
<gene>
    <name evidence="3" type="ORF">R3Q16_32115</name>
</gene>
<proteinExistence type="inferred from homology"/>
<accession>A0ABU4C4H0</accession>
<dbReference type="PROSITE" id="PS00061">
    <property type="entry name" value="ADH_SHORT"/>
    <property type="match status" value="1"/>
</dbReference>
<evidence type="ECO:0000313" key="4">
    <source>
        <dbReference type="Proteomes" id="UP001185927"/>
    </source>
</evidence>
<dbReference type="Proteomes" id="UP001185927">
    <property type="component" value="Unassembled WGS sequence"/>
</dbReference>
<protein>
    <submittedName>
        <fullName evidence="3">SDR family oxidoreductase</fullName>
    </submittedName>
</protein>
<dbReference type="SUPFAM" id="SSF51735">
    <property type="entry name" value="NAD(P)-binding Rossmann-fold domains"/>
    <property type="match status" value="1"/>
</dbReference>
<dbReference type="PRINTS" id="PR00081">
    <property type="entry name" value="GDHRDH"/>
</dbReference>
<name>A0ABU4C4H0_RHOGO</name>
<dbReference type="RefSeq" id="WP_317545724.1">
    <property type="nucleotide sequence ID" value="NZ_JAWLKB010000037.1"/>
</dbReference>
<dbReference type="PANTHER" id="PTHR43639">
    <property type="entry name" value="OXIDOREDUCTASE, SHORT-CHAIN DEHYDROGENASE/REDUCTASE FAMILY (AFU_ORTHOLOGUE AFUA_5G02870)"/>
    <property type="match status" value="1"/>
</dbReference>
<reference evidence="3 4" key="1">
    <citation type="submission" date="2023-10" db="EMBL/GenBank/DDBJ databases">
        <title>Development of a sustainable strategy for remediation of hydrocarbon-contaminated territories based on the waste exchange concept.</title>
        <authorList>
            <person name="Krivoruchko A."/>
        </authorList>
    </citation>
    <scope>NUCLEOTIDE SEQUENCE [LARGE SCALE GENOMIC DNA]</scope>
    <source>
        <strain evidence="3 4">IEGM 1203</strain>
    </source>
</reference>
<keyword evidence="2" id="KW-0560">Oxidoreductase</keyword>
<dbReference type="Pfam" id="PF13561">
    <property type="entry name" value="adh_short_C2"/>
    <property type="match status" value="1"/>
</dbReference>
<dbReference type="InterPro" id="IPR020904">
    <property type="entry name" value="Sc_DH/Rdtase_CS"/>
</dbReference>
<dbReference type="CDD" id="cd05233">
    <property type="entry name" value="SDR_c"/>
    <property type="match status" value="1"/>
</dbReference>
<evidence type="ECO:0000256" key="1">
    <source>
        <dbReference type="ARBA" id="ARBA00006484"/>
    </source>
</evidence>